<dbReference type="InterPro" id="IPR007110">
    <property type="entry name" value="Ig-like_dom"/>
</dbReference>
<evidence type="ECO:0000256" key="2">
    <source>
        <dbReference type="ARBA" id="ARBA00022475"/>
    </source>
</evidence>
<evidence type="ECO:0000256" key="8">
    <source>
        <dbReference type="ARBA" id="ARBA00023319"/>
    </source>
</evidence>
<sequence length="498" mass="56545">MLSNGNSSIHIQSLNVNNFTFPFNQGFVANNIHPIGSDTDLTTIGSHSRNENQSQRKTSSSSSSHSHYHRNSWQHYSSIDSRHKRKSSRQASNDWLNHGTNVEQKHLPSKFNWFEYQSDSIPFTPPSESSIRTGFHVSPTEIPPLQILPMGNVTASVGRNAVLECVINRPGQFKVAWLRMDDNSEPTLLTLGLHSLVTEDEGKYKVTHNERQWLLHVNRVQVHDRGRYMCQINAKTMTSQTGYLDVYEPPVINEELTSSDSTVDELQKVSLRCATSGYPDPSVSWRRENGKSLNLGLYGGKKFAANKWDGEYLNISQVTRDDMGAYLCIASNGVQPSVSKRIVLQVNFRPKIRVHNQLVSAYLGSDVELECRVEASPKPEVIWLTGTGQILDELLEQHNLTPEEQENNKNVDGHVQYNRELLNNHFIRTNINGQPHLMANHHAHSKRKKYQFEEESDGYKTVMRLTIRRLESADFGSYKCVAKNTLGEKEGLVRLYGM</sequence>
<dbReference type="SMART" id="SM00409">
    <property type="entry name" value="IG"/>
    <property type="match status" value="3"/>
</dbReference>
<evidence type="ECO:0000256" key="7">
    <source>
        <dbReference type="ARBA" id="ARBA00023180"/>
    </source>
</evidence>
<dbReference type="SUPFAM" id="SSF48726">
    <property type="entry name" value="Immunoglobulin"/>
    <property type="match status" value="3"/>
</dbReference>
<proteinExistence type="predicted"/>
<keyword evidence="4" id="KW-0677">Repeat</keyword>
<keyword evidence="6" id="KW-1015">Disulfide bond</keyword>
<feature type="region of interest" description="Disordered" evidence="9">
    <location>
        <begin position="39"/>
        <end position="94"/>
    </location>
</feature>
<dbReference type="InterPro" id="IPR036179">
    <property type="entry name" value="Ig-like_dom_sf"/>
</dbReference>
<dbReference type="InterPro" id="IPR003599">
    <property type="entry name" value="Ig_sub"/>
</dbReference>
<keyword evidence="12" id="KW-1185">Reference proteome</keyword>
<evidence type="ECO:0000256" key="5">
    <source>
        <dbReference type="ARBA" id="ARBA00023136"/>
    </source>
</evidence>
<comment type="subcellular location">
    <subcellularLocation>
        <location evidence="1">Cell membrane</location>
    </subcellularLocation>
</comment>
<dbReference type="Proteomes" id="UP001142055">
    <property type="component" value="Chromosome 1"/>
</dbReference>
<feature type="domain" description="Ig-like" evidence="10">
    <location>
        <begin position="143"/>
        <end position="245"/>
    </location>
</feature>
<feature type="domain" description="Ig-like" evidence="10">
    <location>
        <begin position="249"/>
        <end position="339"/>
    </location>
</feature>
<dbReference type="Pfam" id="PF07686">
    <property type="entry name" value="V-set"/>
    <property type="match status" value="1"/>
</dbReference>
<dbReference type="SMART" id="SM00408">
    <property type="entry name" value="IGc2"/>
    <property type="match status" value="3"/>
</dbReference>
<gene>
    <name evidence="11" type="ORF">RDWZM_003134</name>
</gene>
<evidence type="ECO:0000256" key="4">
    <source>
        <dbReference type="ARBA" id="ARBA00022737"/>
    </source>
</evidence>
<comment type="caution">
    <text evidence="11">The sequence shown here is derived from an EMBL/GenBank/DDBJ whole genome shotgun (WGS) entry which is preliminary data.</text>
</comment>
<evidence type="ECO:0000256" key="3">
    <source>
        <dbReference type="ARBA" id="ARBA00022729"/>
    </source>
</evidence>
<dbReference type="PANTHER" id="PTHR12231:SF87">
    <property type="entry name" value="DPR-INTERACTING PROTEIN BETA, ISOFORM C"/>
    <property type="match status" value="1"/>
</dbReference>
<dbReference type="Pfam" id="PF13927">
    <property type="entry name" value="Ig_3"/>
    <property type="match status" value="1"/>
</dbReference>
<dbReference type="GO" id="GO:0005886">
    <property type="term" value="C:plasma membrane"/>
    <property type="evidence" value="ECO:0007669"/>
    <property type="project" value="UniProtKB-SubCell"/>
</dbReference>
<keyword evidence="7" id="KW-0325">Glycoprotein</keyword>
<protein>
    <recommendedName>
        <fullName evidence="10">Ig-like domain-containing protein</fullName>
    </recommendedName>
</protein>
<accession>A0A9Q0RS85</accession>
<evidence type="ECO:0000256" key="1">
    <source>
        <dbReference type="ARBA" id="ARBA00004236"/>
    </source>
</evidence>
<dbReference type="InterPro" id="IPR013106">
    <property type="entry name" value="Ig_V-set"/>
</dbReference>
<evidence type="ECO:0000259" key="10">
    <source>
        <dbReference type="PROSITE" id="PS50835"/>
    </source>
</evidence>
<keyword evidence="2" id="KW-1003">Cell membrane</keyword>
<reference evidence="11" key="1">
    <citation type="submission" date="2022-12" db="EMBL/GenBank/DDBJ databases">
        <title>Genome assemblies of Blomia tropicalis.</title>
        <authorList>
            <person name="Cui Y."/>
        </authorList>
    </citation>
    <scope>NUCLEOTIDE SEQUENCE</scope>
    <source>
        <tissue evidence="11">Adult mites</tissue>
    </source>
</reference>
<evidence type="ECO:0000313" key="12">
    <source>
        <dbReference type="Proteomes" id="UP001142055"/>
    </source>
</evidence>
<dbReference type="InterPro" id="IPR051170">
    <property type="entry name" value="Neural/epithelial_adhesion"/>
</dbReference>
<dbReference type="Gene3D" id="2.60.40.10">
    <property type="entry name" value="Immunoglobulins"/>
    <property type="match status" value="4"/>
</dbReference>
<evidence type="ECO:0000256" key="9">
    <source>
        <dbReference type="SAM" id="MobiDB-lite"/>
    </source>
</evidence>
<dbReference type="EMBL" id="JAPWDV010000001">
    <property type="protein sequence ID" value="KAJ6224589.1"/>
    <property type="molecule type" value="Genomic_DNA"/>
</dbReference>
<dbReference type="FunFam" id="2.60.40.10:FF:000328">
    <property type="entry name" value="CLUMA_CG000981, isoform A"/>
    <property type="match status" value="1"/>
</dbReference>
<dbReference type="AlphaFoldDB" id="A0A9Q0RS85"/>
<dbReference type="InterPro" id="IPR003598">
    <property type="entry name" value="Ig_sub2"/>
</dbReference>
<evidence type="ECO:0000256" key="6">
    <source>
        <dbReference type="ARBA" id="ARBA00023157"/>
    </source>
</evidence>
<keyword evidence="3" id="KW-0732">Signal</keyword>
<keyword evidence="5" id="KW-0472">Membrane</keyword>
<feature type="compositionally biased region" description="Polar residues" evidence="9">
    <location>
        <begin position="39"/>
        <end position="58"/>
    </location>
</feature>
<dbReference type="PANTHER" id="PTHR12231">
    <property type="entry name" value="CTX-RELATED TYPE I TRANSMEMBRANE PROTEIN"/>
    <property type="match status" value="1"/>
</dbReference>
<dbReference type="GO" id="GO:0043005">
    <property type="term" value="C:neuron projection"/>
    <property type="evidence" value="ECO:0007669"/>
    <property type="project" value="TreeGrafter"/>
</dbReference>
<keyword evidence="8" id="KW-0393">Immunoglobulin domain</keyword>
<evidence type="ECO:0000313" key="11">
    <source>
        <dbReference type="EMBL" id="KAJ6224589.1"/>
    </source>
</evidence>
<organism evidence="11 12">
    <name type="scientific">Blomia tropicalis</name>
    <name type="common">Mite</name>
    <dbReference type="NCBI Taxonomy" id="40697"/>
    <lineage>
        <taxon>Eukaryota</taxon>
        <taxon>Metazoa</taxon>
        <taxon>Ecdysozoa</taxon>
        <taxon>Arthropoda</taxon>
        <taxon>Chelicerata</taxon>
        <taxon>Arachnida</taxon>
        <taxon>Acari</taxon>
        <taxon>Acariformes</taxon>
        <taxon>Sarcoptiformes</taxon>
        <taxon>Astigmata</taxon>
        <taxon>Glycyphagoidea</taxon>
        <taxon>Echimyopodidae</taxon>
        <taxon>Blomia</taxon>
    </lineage>
</organism>
<dbReference type="PROSITE" id="PS50835">
    <property type="entry name" value="IG_LIKE"/>
    <property type="match status" value="3"/>
</dbReference>
<feature type="domain" description="Ig-like" evidence="10">
    <location>
        <begin position="350"/>
        <end position="484"/>
    </location>
</feature>
<dbReference type="InterPro" id="IPR013783">
    <property type="entry name" value="Ig-like_fold"/>
</dbReference>
<name>A0A9Q0RS85_BLOTA</name>